<organism evidence="2 3">
    <name type="scientific">Basidiobolus ranarum</name>
    <dbReference type="NCBI Taxonomy" id="34480"/>
    <lineage>
        <taxon>Eukaryota</taxon>
        <taxon>Fungi</taxon>
        <taxon>Fungi incertae sedis</taxon>
        <taxon>Zoopagomycota</taxon>
        <taxon>Entomophthoromycotina</taxon>
        <taxon>Basidiobolomycetes</taxon>
        <taxon>Basidiobolales</taxon>
        <taxon>Basidiobolaceae</taxon>
        <taxon>Basidiobolus</taxon>
    </lineage>
</organism>
<evidence type="ECO:0000256" key="1">
    <source>
        <dbReference type="SAM" id="MobiDB-lite"/>
    </source>
</evidence>
<comment type="caution">
    <text evidence="2">The sequence shown here is derived from an EMBL/GenBank/DDBJ whole genome shotgun (WGS) entry which is preliminary data.</text>
</comment>
<protein>
    <recommendedName>
        <fullName evidence="4">Spindle pole body component</fullName>
    </recommendedName>
</protein>
<evidence type="ECO:0000313" key="3">
    <source>
        <dbReference type="Proteomes" id="UP001479436"/>
    </source>
</evidence>
<dbReference type="SUPFAM" id="SSF48334">
    <property type="entry name" value="DNA repair protein MutS, domain III"/>
    <property type="match status" value="1"/>
</dbReference>
<gene>
    <name evidence="2" type="ORF">K7432_018178</name>
</gene>
<sequence>MGKRLLKKRLLSPITNPHKLEHRFCQLDEFGSLFDSFVKTFGRLLANIANLEQLHRRLLLEVLTLHKLARLYTSYVAILDLCNLLSPTFSSLDEISNSKSFSSDAILNLQSLSLDETSNSKSFSSDETSNSKSFSSDETSN</sequence>
<feature type="region of interest" description="Disordered" evidence="1">
    <location>
        <begin position="117"/>
        <end position="141"/>
    </location>
</feature>
<dbReference type="EMBL" id="JASJQH010012121">
    <property type="protein sequence ID" value="KAK9661768.1"/>
    <property type="molecule type" value="Genomic_DNA"/>
</dbReference>
<keyword evidence="3" id="KW-1185">Reference proteome</keyword>
<name>A0ABR2VJP0_9FUNG</name>
<reference evidence="2 3" key="1">
    <citation type="submission" date="2023-04" db="EMBL/GenBank/DDBJ databases">
        <title>Genome of Basidiobolus ranarum AG-B5.</title>
        <authorList>
            <person name="Stajich J.E."/>
            <person name="Carter-House D."/>
            <person name="Gryganskyi A."/>
        </authorList>
    </citation>
    <scope>NUCLEOTIDE SEQUENCE [LARGE SCALE GENOMIC DNA]</scope>
    <source>
        <strain evidence="2 3">AG-B5</strain>
    </source>
</reference>
<dbReference type="Proteomes" id="UP001479436">
    <property type="component" value="Unassembled WGS sequence"/>
</dbReference>
<accession>A0ABR2VJP0</accession>
<dbReference type="InterPro" id="IPR036187">
    <property type="entry name" value="DNA_mismatch_repair_MutS_sf"/>
</dbReference>
<evidence type="ECO:0008006" key="4">
    <source>
        <dbReference type="Google" id="ProtNLM"/>
    </source>
</evidence>
<evidence type="ECO:0000313" key="2">
    <source>
        <dbReference type="EMBL" id="KAK9661768.1"/>
    </source>
</evidence>
<proteinExistence type="predicted"/>
<dbReference type="Gene3D" id="1.10.1420.10">
    <property type="match status" value="1"/>
</dbReference>